<protein>
    <submittedName>
        <fullName evidence="1">Uncharacterized protein</fullName>
    </submittedName>
</protein>
<gene>
    <name evidence="1" type="ORF">D5086_022194</name>
</gene>
<evidence type="ECO:0000313" key="2">
    <source>
        <dbReference type="Proteomes" id="UP000309997"/>
    </source>
</evidence>
<evidence type="ECO:0000313" key="1">
    <source>
        <dbReference type="EMBL" id="KAL3576911.1"/>
    </source>
</evidence>
<accession>A0ACC4BEW8</accession>
<keyword evidence="2" id="KW-1185">Reference proteome</keyword>
<proteinExistence type="predicted"/>
<dbReference type="EMBL" id="RCHU02000011">
    <property type="protein sequence ID" value="KAL3576911.1"/>
    <property type="molecule type" value="Genomic_DNA"/>
</dbReference>
<reference evidence="1 2" key="1">
    <citation type="journal article" date="2024" name="Plant Biotechnol. J.">
        <title>Genome and CRISPR/Cas9 system of a widespread forest tree (Populus alba) in the world.</title>
        <authorList>
            <person name="Liu Y.J."/>
            <person name="Jiang P.F."/>
            <person name="Han X.M."/>
            <person name="Li X.Y."/>
            <person name="Wang H.M."/>
            <person name="Wang Y.J."/>
            <person name="Wang X.X."/>
            <person name="Zeng Q.Y."/>
        </authorList>
    </citation>
    <scope>NUCLEOTIDE SEQUENCE [LARGE SCALE GENOMIC DNA]</scope>
    <source>
        <strain evidence="2">cv. PAL-ZL1</strain>
    </source>
</reference>
<organism evidence="1 2">
    <name type="scientific">Populus alba</name>
    <name type="common">White poplar</name>
    <dbReference type="NCBI Taxonomy" id="43335"/>
    <lineage>
        <taxon>Eukaryota</taxon>
        <taxon>Viridiplantae</taxon>
        <taxon>Streptophyta</taxon>
        <taxon>Embryophyta</taxon>
        <taxon>Tracheophyta</taxon>
        <taxon>Spermatophyta</taxon>
        <taxon>Magnoliopsida</taxon>
        <taxon>eudicotyledons</taxon>
        <taxon>Gunneridae</taxon>
        <taxon>Pentapetalae</taxon>
        <taxon>rosids</taxon>
        <taxon>fabids</taxon>
        <taxon>Malpighiales</taxon>
        <taxon>Salicaceae</taxon>
        <taxon>Saliceae</taxon>
        <taxon>Populus</taxon>
    </lineage>
</organism>
<dbReference type="Proteomes" id="UP000309997">
    <property type="component" value="Unassembled WGS sequence"/>
</dbReference>
<comment type="caution">
    <text evidence="1">The sequence shown here is derived from an EMBL/GenBank/DDBJ whole genome shotgun (WGS) entry which is preliminary data.</text>
</comment>
<sequence length="111" mass="12281">MHSFGFGGTGKFSSAGILTDYGEKFGVGDTIMCCVDLETGLQPVDSPVKELQCRHLESINDANPFYTLFEHNVADRLVVISQDFGDHTSTLKDQRVLEGKVEVPYVLHQTM</sequence>
<name>A0ACC4BEW8_POPAL</name>